<keyword evidence="1" id="KW-0472">Membrane</keyword>
<keyword evidence="1" id="KW-0812">Transmembrane</keyword>
<comment type="caution">
    <text evidence="2">The sequence shown here is derived from an EMBL/GenBank/DDBJ whole genome shotgun (WGS) entry which is preliminary data.</text>
</comment>
<proteinExistence type="predicted"/>
<gene>
    <name evidence="2" type="ORF">RhiirC2_165097</name>
</gene>
<evidence type="ECO:0000313" key="2">
    <source>
        <dbReference type="EMBL" id="PKK62708.1"/>
    </source>
</evidence>
<dbReference type="EMBL" id="LLXL01001835">
    <property type="protein sequence ID" value="PKK62708.1"/>
    <property type="molecule type" value="Genomic_DNA"/>
</dbReference>
<evidence type="ECO:0000313" key="3">
    <source>
        <dbReference type="Proteomes" id="UP000233469"/>
    </source>
</evidence>
<evidence type="ECO:0000256" key="1">
    <source>
        <dbReference type="SAM" id="Phobius"/>
    </source>
</evidence>
<reference evidence="2 3" key="1">
    <citation type="submission" date="2016-04" db="EMBL/GenBank/DDBJ databases">
        <title>Genome analyses suggest a sexual origin of heterokaryosis in a supposedly ancient asexual fungus.</title>
        <authorList>
            <person name="Ropars J."/>
            <person name="Sedzielewska K."/>
            <person name="Noel J."/>
            <person name="Charron P."/>
            <person name="Farinelli L."/>
            <person name="Marton T."/>
            <person name="Kruger M."/>
            <person name="Pelin A."/>
            <person name="Brachmann A."/>
            <person name="Corradi N."/>
        </authorList>
    </citation>
    <scope>NUCLEOTIDE SEQUENCE [LARGE SCALE GENOMIC DNA]</scope>
    <source>
        <strain evidence="2 3">C2</strain>
    </source>
</reference>
<dbReference type="Proteomes" id="UP000233469">
    <property type="component" value="Unassembled WGS sequence"/>
</dbReference>
<name>A0A2N1MM75_9GLOM</name>
<dbReference type="AlphaFoldDB" id="A0A2N1MM75"/>
<reference evidence="2 3" key="2">
    <citation type="submission" date="2017-10" db="EMBL/GenBank/DDBJ databases">
        <title>Extensive intraspecific genome diversity in a model arbuscular mycorrhizal fungus.</title>
        <authorList>
            <person name="Chen E.C.H."/>
            <person name="Morin E."/>
            <person name="Baudet D."/>
            <person name="Noel J."/>
            <person name="Ndikumana S."/>
            <person name="Charron P."/>
            <person name="St-Onge C."/>
            <person name="Giorgi J."/>
            <person name="Grigoriev I.V."/>
            <person name="Roux C."/>
            <person name="Martin F.M."/>
            <person name="Corradi N."/>
        </authorList>
    </citation>
    <scope>NUCLEOTIDE SEQUENCE [LARGE SCALE GENOMIC DNA]</scope>
    <source>
        <strain evidence="2 3">C2</strain>
    </source>
</reference>
<protein>
    <submittedName>
        <fullName evidence="2">Uncharacterized protein</fullName>
    </submittedName>
</protein>
<feature type="transmembrane region" description="Helical" evidence="1">
    <location>
        <begin position="25"/>
        <end position="44"/>
    </location>
</feature>
<sequence>MIGVYTTSRSTGDDLSPGHVMVSDALFIFISATIFCGLISICHLHKMSRGV</sequence>
<organism evidence="2 3">
    <name type="scientific">Rhizophagus irregularis</name>
    <dbReference type="NCBI Taxonomy" id="588596"/>
    <lineage>
        <taxon>Eukaryota</taxon>
        <taxon>Fungi</taxon>
        <taxon>Fungi incertae sedis</taxon>
        <taxon>Mucoromycota</taxon>
        <taxon>Glomeromycotina</taxon>
        <taxon>Glomeromycetes</taxon>
        <taxon>Glomerales</taxon>
        <taxon>Glomeraceae</taxon>
        <taxon>Rhizophagus</taxon>
    </lineage>
</organism>
<keyword evidence="1" id="KW-1133">Transmembrane helix</keyword>
<accession>A0A2N1MM75</accession>